<protein>
    <submittedName>
        <fullName evidence="1">Uncharacterized protein</fullName>
    </submittedName>
</protein>
<reference evidence="3 4" key="1">
    <citation type="submission" date="2024-10" db="EMBL/GenBank/DDBJ databases">
        <authorList>
            <person name="Riesco R."/>
        </authorList>
    </citation>
    <scope>NUCLEOTIDE SEQUENCE [LARGE SCALE GENOMIC DNA]</scope>
    <source>
        <strain evidence="2 3">NCIMB 15448</strain>
        <strain evidence="1 4">NCIMB 15450</strain>
    </source>
</reference>
<evidence type="ECO:0000313" key="4">
    <source>
        <dbReference type="Proteomes" id="UP001609219"/>
    </source>
</evidence>
<evidence type="ECO:0000313" key="2">
    <source>
        <dbReference type="EMBL" id="MFH5243000.1"/>
    </source>
</evidence>
<dbReference type="RefSeq" id="WP_395124747.1">
    <property type="nucleotide sequence ID" value="NZ_JBIMSN010000090.1"/>
</dbReference>
<keyword evidence="4" id="KW-1185">Reference proteome</keyword>
<dbReference type="Proteomes" id="UP001609219">
    <property type="component" value="Unassembled WGS sequence"/>
</dbReference>
<gene>
    <name evidence="2" type="ORF">ACHIPV_14065</name>
    <name evidence="1" type="ORF">ACHIRB_19970</name>
</gene>
<dbReference type="EMBL" id="JBIMSN010000090">
    <property type="protein sequence ID" value="MFH5230823.1"/>
    <property type="molecule type" value="Genomic_DNA"/>
</dbReference>
<organism evidence="1 4">
    <name type="scientific">Antrihabitans spumae</name>
    <dbReference type="NCBI Taxonomy" id="3373370"/>
    <lineage>
        <taxon>Bacteria</taxon>
        <taxon>Bacillati</taxon>
        <taxon>Actinomycetota</taxon>
        <taxon>Actinomycetes</taxon>
        <taxon>Mycobacteriales</taxon>
        <taxon>Nocardiaceae</taxon>
        <taxon>Antrihabitans</taxon>
    </lineage>
</organism>
<dbReference type="Proteomes" id="UP001609176">
    <property type="component" value="Unassembled WGS sequence"/>
</dbReference>
<sequence length="279" mass="32124">MQDPVRDRLLTELRGLRRAPGNPSIERLTDKFELVEALGMGDTDRAWQRLDRLHEQHGTDPETDIGAYFYLAGWNVGRDTLDRRIRDYAAQFHVRDRTALRRGDRGALKLAALIRDEAETARPWGLVTLFQSGNAVDVIVRLMLGFESWRPATIRVNGNDVSDPQFTIHRNPDVEGNYFHQLIVEGVELDLNASKHSPMATIFIHWPMPVWPTWQTVAYVADPLILVRTRTFRDRGIELRLEWSREAPARDCGPLMTDQRMWVERTGPRARAVHEGRAE</sequence>
<evidence type="ECO:0000313" key="3">
    <source>
        <dbReference type="Proteomes" id="UP001609176"/>
    </source>
</evidence>
<comment type="caution">
    <text evidence="1">The sequence shown here is derived from an EMBL/GenBank/DDBJ whole genome shotgun (WGS) entry which is preliminary data.</text>
</comment>
<evidence type="ECO:0000313" key="1">
    <source>
        <dbReference type="EMBL" id="MFH5230823.1"/>
    </source>
</evidence>
<proteinExistence type="predicted"/>
<name>A0ABW7K6Z5_9NOCA</name>
<accession>A0ABW7K6Z5</accession>
<dbReference type="EMBL" id="JBIMSP010000020">
    <property type="protein sequence ID" value="MFH5243000.1"/>
    <property type="molecule type" value="Genomic_DNA"/>
</dbReference>